<evidence type="ECO:0000256" key="1">
    <source>
        <dbReference type="SAM" id="Phobius"/>
    </source>
</evidence>
<keyword evidence="1" id="KW-1133">Transmembrane helix</keyword>
<feature type="transmembrane region" description="Helical" evidence="1">
    <location>
        <begin position="15"/>
        <end position="40"/>
    </location>
</feature>
<accession>A0A429XD08</accession>
<sequence length="163" mass="18275">MIQDIFQRVEEINVIYQYIAVFIIGFVPFLEAFVAVPIGILLDLPFILVVLVGATANWLSVMVLIVFSSFTRSLFSEREKNNSDHFINRRFQKAKAYFNKYGVPGIALLGPIIGTNHIGALVCIIAKANKKNIILWQTVSIVIWAIGTGVLLIYGVDIYNNIK</sequence>
<evidence type="ECO:0000313" key="2">
    <source>
        <dbReference type="EMBL" id="RST61181.1"/>
    </source>
</evidence>
<comment type="caution">
    <text evidence="2">The sequence shown here is derived from an EMBL/GenBank/DDBJ whole genome shotgun (WGS) entry which is preliminary data.</text>
</comment>
<keyword evidence="1" id="KW-0472">Membrane</keyword>
<dbReference type="Proteomes" id="UP000287296">
    <property type="component" value="Unassembled WGS sequence"/>
</dbReference>
<gene>
    <name evidence="2" type="ORF">D5F11_003790</name>
</gene>
<dbReference type="AlphaFoldDB" id="A0A429XD08"/>
<feature type="transmembrane region" description="Helical" evidence="1">
    <location>
        <begin position="101"/>
        <end position="128"/>
    </location>
</feature>
<dbReference type="RefSeq" id="WP_120114631.1">
    <property type="nucleotide sequence ID" value="NZ_QYTW02000002.1"/>
</dbReference>
<dbReference type="InterPro" id="IPR009577">
    <property type="entry name" value="Sm_multidrug_ex"/>
</dbReference>
<feature type="transmembrane region" description="Helical" evidence="1">
    <location>
        <begin position="134"/>
        <end position="156"/>
    </location>
</feature>
<proteinExistence type="predicted"/>
<keyword evidence="1" id="KW-0812">Transmembrane</keyword>
<protein>
    <recommendedName>
        <fullName evidence="4">Small multi-drug export protein</fullName>
    </recommendedName>
</protein>
<dbReference type="OrthoDB" id="6400183at2"/>
<reference evidence="2 3" key="1">
    <citation type="submission" date="2018-12" db="EMBL/GenBank/DDBJ databases">
        <authorList>
            <person name="Sun L."/>
            <person name="Chen Z."/>
        </authorList>
    </citation>
    <scope>NUCLEOTIDE SEQUENCE [LARGE SCALE GENOMIC DNA]</scope>
    <source>
        <strain evidence="2 3">LMG 29736</strain>
    </source>
</reference>
<dbReference type="EMBL" id="QYTW02000002">
    <property type="protein sequence ID" value="RST61181.1"/>
    <property type="molecule type" value="Genomic_DNA"/>
</dbReference>
<evidence type="ECO:0000313" key="3">
    <source>
        <dbReference type="Proteomes" id="UP000287296"/>
    </source>
</evidence>
<feature type="transmembrane region" description="Helical" evidence="1">
    <location>
        <begin position="46"/>
        <end position="70"/>
    </location>
</feature>
<name>A0A429XD08_SIMTE</name>
<evidence type="ECO:0008006" key="4">
    <source>
        <dbReference type="Google" id="ProtNLM"/>
    </source>
</evidence>
<dbReference type="Pfam" id="PF06695">
    <property type="entry name" value="Sm_multidrug_ex"/>
    <property type="match status" value="1"/>
</dbReference>
<organism evidence="2 3">
    <name type="scientific">Siminovitchia terrae</name>
    <name type="common">Bacillus terrae</name>
    <dbReference type="NCBI Taxonomy" id="1914933"/>
    <lineage>
        <taxon>Bacteria</taxon>
        <taxon>Bacillati</taxon>
        <taxon>Bacillota</taxon>
        <taxon>Bacilli</taxon>
        <taxon>Bacillales</taxon>
        <taxon>Bacillaceae</taxon>
        <taxon>Siminovitchia</taxon>
    </lineage>
</organism>